<organism evidence="1 2">
    <name type="scientific">Nocardioides phosphati</name>
    <dbReference type="NCBI Taxonomy" id="1867775"/>
    <lineage>
        <taxon>Bacteria</taxon>
        <taxon>Bacillati</taxon>
        <taxon>Actinomycetota</taxon>
        <taxon>Actinomycetes</taxon>
        <taxon>Propionibacteriales</taxon>
        <taxon>Nocardioidaceae</taxon>
        <taxon>Nocardioides</taxon>
    </lineage>
</organism>
<evidence type="ECO:0000313" key="2">
    <source>
        <dbReference type="Proteomes" id="UP000655410"/>
    </source>
</evidence>
<name>A0ABQ2N8N2_9ACTN</name>
<accession>A0ABQ2N8N2</accession>
<gene>
    <name evidence="1" type="ORF">GCM10011584_09750</name>
</gene>
<comment type="caution">
    <text evidence="1">The sequence shown here is derived from an EMBL/GenBank/DDBJ whole genome shotgun (WGS) entry which is preliminary data.</text>
</comment>
<keyword evidence="2" id="KW-1185">Reference proteome</keyword>
<protein>
    <submittedName>
        <fullName evidence="1">Uncharacterized protein</fullName>
    </submittedName>
</protein>
<evidence type="ECO:0000313" key="1">
    <source>
        <dbReference type="EMBL" id="GGO86726.1"/>
    </source>
</evidence>
<proteinExistence type="predicted"/>
<dbReference type="EMBL" id="BMNI01000001">
    <property type="protein sequence ID" value="GGO86726.1"/>
    <property type="molecule type" value="Genomic_DNA"/>
</dbReference>
<dbReference type="Proteomes" id="UP000655410">
    <property type="component" value="Unassembled WGS sequence"/>
</dbReference>
<reference evidence="2" key="1">
    <citation type="journal article" date="2019" name="Int. J. Syst. Evol. Microbiol.">
        <title>The Global Catalogue of Microorganisms (GCM) 10K type strain sequencing project: providing services to taxonomists for standard genome sequencing and annotation.</title>
        <authorList>
            <consortium name="The Broad Institute Genomics Platform"/>
            <consortium name="The Broad Institute Genome Sequencing Center for Infectious Disease"/>
            <person name="Wu L."/>
            <person name="Ma J."/>
        </authorList>
    </citation>
    <scope>NUCLEOTIDE SEQUENCE [LARGE SCALE GENOMIC DNA]</scope>
    <source>
        <strain evidence="2">CGMCC 4.7371</strain>
    </source>
</reference>
<sequence>MIRATARFDWSAWLIGVYVDADYTDLIDVMIGFGPFWVIFTYTKKVQRP</sequence>